<dbReference type="Proteomes" id="UP000000539">
    <property type="component" value="Unassembled WGS sequence"/>
</dbReference>
<reference evidence="2" key="1">
    <citation type="submission" date="2025-08" db="UniProtKB">
        <authorList>
            <consortium name="Ensembl"/>
        </authorList>
    </citation>
    <scope>IDENTIFICATION</scope>
    <source>
        <strain evidence="2">broiler</strain>
    </source>
</reference>
<dbReference type="InterPro" id="IPR035892">
    <property type="entry name" value="C2_domain_sf"/>
</dbReference>
<feature type="region of interest" description="Disordered" evidence="1">
    <location>
        <begin position="176"/>
        <end position="205"/>
    </location>
</feature>
<dbReference type="Gene3D" id="2.60.40.150">
    <property type="entry name" value="C2 domain"/>
    <property type="match status" value="1"/>
</dbReference>
<sequence>MGVVWGGCWALWVDLWVTLWGAMGLSIGHNEVIGLCRVGGGSIYGSLYGALWVNVWVNVWVHLWGAMGPSIGHNEVIGLCRVGGGSIYGSLWVPLWVPLWVNVWVNVWVDLWVTLWGAMGHSMGLSIGHNEVIGLCRVGGDAAGPGREHWAEMLANPRTPIEQWHPLVEEKALALPKAPAREKASGEKTTEPYWEHWRCNPTAKP</sequence>
<dbReference type="Ensembl" id="ENSGALT00010001218.1">
    <property type="protein sequence ID" value="ENSGALP00010000593.1"/>
    <property type="gene ID" value="ENSGALG00010000579.1"/>
</dbReference>
<dbReference type="AlphaFoldDB" id="A0A8V0X5I6"/>
<organism evidence="2 3">
    <name type="scientific">Gallus gallus</name>
    <name type="common">Chicken</name>
    <dbReference type="NCBI Taxonomy" id="9031"/>
    <lineage>
        <taxon>Eukaryota</taxon>
        <taxon>Metazoa</taxon>
        <taxon>Chordata</taxon>
        <taxon>Craniata</taxon>
        <taxon>Vertebrata</taxon>
        <taxon>Euteleostomi</taxon>
        <taxon>Archelosauria</taxon>
        <taxon>Archosauria</taxon>
        <taxon>Dinosauria</taxon>
        <taxon>Saurischia</taxon>
        <taxon>Theropoda</taxon>
        <taxon>Coelurosauria</taxon>
        <taxon>Aves</taxon>
        <taxon>Neognathae</taxon>
        <taxon>Galloanserae</taxon>
        <taxon>Galliformes</taxon>
        <taxon>Phasianidae</taxon>
        <taxon>Phasianinae</taxon>
        <taxon>Gallus</taxon>
    </lineage>
</organism>
<accession>A0A8V0X5I6</accession>
<dbReference type="GeneTree" id="ENSGT00940000161770"/>
<protein>
    <submittedName>
        <fullName evidence="2">Uncharacterized protein</fullName>
    </submittedName>
</protein>
<evidence type="ECO:0000313" key="3">
    <source>
        <dbReference type="Proteomes" id="UP000000539"/>
    </source>
</evidence>
<keyword evidence="3" id="KW-1185">Reference proteome</keyword>
<feature type="compositionally biased region" description="Basic and acidic residues" evidence="1">
    <location>
        <begin position="179"/>
        <end position="198"/>
    </location>
</feature>
<evidence type="ECO:0000256" key="1">
    <source>
        <dbReference type="SAM" id="MobiDB-lite"/>
    </source>
</evidence>
<name>A0A8V0X5I6_CHICK</name>
<proteinExistence type="predicted"/>
<evidence type="ECO:0000313" key="2">
    <source>
        <dbReference type="Ensembl" id="ENSGALP00010000593.1"/>
    </source>
</evidence>
<reference evidence="2" key="2">
    <citation type="submission" date="2025-09" db="UniProtKB">
        <authorList>
            <consortium name="Ensembl"/>
        </authorList>
    </citation>
    <scope>IDENTIFICATION</scope>
    <source>
        <strain evidence="2">broiler</strain>
    </source>
</reference>